<sequence length="96" mass="10785">MKSMCEKFVFHYKFADAIPVRWALAYSQSSAAKVTARIPLTDELPGCRRRAKQRDVVTDAQSGRRLVAVERRQCSSASVCAVWFVAGNQVARLVYC</sequence>
<comment type="caution">
    <text evidence="1">The sequence shown here is derived from an EMBL/GenBank/DDBJ whole genome shotgun (WGS) entry which is preliminary data.</text>
</comment>
<organism evidence="1 2">
    <name type="scientific">Colletotrichum navitas</name>
    <dbReference type="NCBI Taxonomy" id="681940"/>
    <lineage>
        <taxon>Eukaryota</taxon>
        <taxon>Fungi</taxon>
        <taxon>Dikarya</taxon>
        <taxon>Ascomycota</taxon>
        <taxon>Pezizomycotina</taxon>
        <taxon>Sordariomycetes</taxon>
        <taxon>Hypocreomycetidae</taxon>
        <taxon>Glomerellales</taxon>
        <taxon>Glomerellaceae</taxon>
        <taxon>Colletotrichum</taxon>
        <taxon>Colletotrichum graminicola species complex</taxon>
    </lineage>
</organism>
<dbReference type="EMBL" id="JAHLJV010000017">
    <property type="protein sequence ID" value="KAK1595079.1"/>
    <property type="molecule type" value="Genomic_DNA"/>
</dbReference>
<dbReference type="AlphaFoldDB" id="A0AAD8Q5C6"/>
<proteinExistence type="predicted"/>
<name>A0AAD8Q5C6_9PEZI</name>
<evidence type="ECO:0000313" key="1">
    <source>
        <dbReference type="EMBL" id="KAK1595079.1"/>
    </source>
</evidence>
<dbReference type="GeneID" id="85441612"/>
<evidence type="ECO:0000313" key="2">
    <source>
        <dbReference type="Proteomes" id="UP001230504"/>
    </source>
</evidence>
<feature type="non-terminal residue" evidence="1">
    <location>
        <position position="96"/>
    </location>
</feature>
<dbReference type="RefSeq" id="XP_060416168.1">
    <property type="nucleotide sequence ID" value="XM_060557372.1"/>
</dbReference>
<dbReference type="Proteomes" id="UP001230504">
    <property type="component" value="Unassembled WGS sequence"/>
</dbReference>
<gene>
    <name evidence="1" type="ORF">LY79DRAFT_548036</name>
</gene>
<protein>
    <submittedName>
        <fullName evidence="1">Uncharacterized protein</fullName>
    </submittedName>
</protein>
<keyword evidence="2" id="KW-1185">Reference proteome</keyword>
<reference evidence="1" key="1">
    <citation type="submission" date="2021-06" db="EMBL/GenBank/DDBJ databases">
        <title>Comparative genomics, transcriptomics and evolutionary studies reveal genomic signatures of adaptation to plant cell wall in hemibiotrophic fungi.</title>
        <authorList>
            <consortium name="DOE Joint Genome Institute"/>
            <person name="Baroncelli R."/>
            <person name="Diaz J.F."/>
            <person name="Benocci T."/>
            <person name="Peng M."/>
            <person name="Battaglia E."/>
            <person name="Haridas S."/>
            <person name="Andreopoulos W."/>
            <person name="Labutti K."/>
            <person name="Pangilinan J."/>
            <person name="Floch G.L."/>
            <person name="Makela M.R."/>
            <person name="Henrissat B."/>
            <person name="Grigoriev I.V."/>
            <person name="Crouch J.A."/>
            <person name="De Vries R.P."/>
            <person name="Sukno S.A."/>
            <person name="Thon M.R."/>
        </authorList>
    </citation>
    <scope>NUCLEOTIDE SEQUENCE</scope>
    <source>
        <strain evidence="1">CBS 125086</strain>
    </source>
</reference>
<accession>A0AAD8Q5C6</accession>